<comment type="caution">
    <text evidence="2">The sequence shown here is derived from an EMBL/GenBank/DDBJ whole genome shotgun (WGS) entry which is preliminary data.</text>
</comment>
<gene>
    <name evidence="2" type="ORF">VB738_04845</name>
</gene>
<accession>A0ABU5RS27</accession>
<sequence>MGLFDRLFGSRAASVTKPEAAAKAKPKAETFFLDPEASTSLGDVKFMKRSNTIRHTFPGNADSPGDKEMVAEVASMEARVEKMTPGLAGIQPTEKGSVNLTGGIPKPVKKTFAQQMSAAELGQRMKGAAVTPTNLPGGPAAAKQKKEAETQGQPASSQAAAKPGTTDPFRSMVRDLEL</sequence>
<reference evidence="2 3" key="1">
    <citation type="submission" date="2023-12" db="EMBL/GenBank/DDBJ databases">
        <title>Baltic Sea Cyanobacteria.</title>
        <authorList>
            <person name="Delbaje E."/>
            <person name="Fewer D.P."/>
            <person name="Shishido T.K."/>
        </authorList>
    </citation>
    <scope>NUCLEOTIDE SEQUENCE [LARGE SCALE GENOMIC DNA]</scope>
    <source>
        <strain evidence="2 3">UHCC 0139</strain>
    </source>
</reference>
<name>A0ABU5RS27_9CYAN</name>
<evidence type="ECO:0000313" key="2">
    <source>
        <dbReference type="EMBL" id="MEA5390587.1"/>
    </source>
</evidence>
<dbReference type="Proteomes" id="UP001304461">
    <property type="component" value="Unassembled WGS sequence"/>
</dbReference>
<evidence type="ECO:0000313" key="3">
    <source>
        <dbReference type="Proteomes" id="UP001304461"/>
    </source>
</evidence>
<keyword evidence="3" id="KW-1185">Reference proteome</keyword>
<dbReference type="EMBL" id="JAYGHX010000002">
    <property type="protein sequence ID" value="MEA5390587.1"/>
    <property type="molecule type" value="Genomic_DNA"/>
</dbReference>
<feature type="region of interest" description="Disordered" evidence="1">
    <location>
        <begin position="83"/>
        <end position="103"/>
    </location>
</feature>
<feature type="region of interest" description="Disordered" evidence="1">
    <location>
        <begin position="123"/>
        <end position="178"/>
    </location>
</feature>
<evidence type="ECO:0000256" key="1">
    <source>
        <dbReference type="SAM" id="MobiDB-lite"/>
    </source>
</evidence>
<organism evidence="2 3">
    <name type="scientific">Cyanobium gracile UHCC 0139</name>
    <dbReference type="NCBI Taxonomy" id="3110308"/>
    <lineage>
        <taxon>Bacteria</taxon>
        <taxon>Bacillati</taxon>
        <taxon>Cyanobacteriota</taxon>
        <taxon>Cyanophyceae</taxon>
        <taxon>Synechococcales</taxon>
        <taxon>Prochlorococcaceae</taxon>
        <taxon>Cyanobium</taxon>
    </lineage>
</organism>
<dbReference type="RefSeq" id="WP_323304672.1">
    <property type="nucleotide sequence ID" value="NZ_JAYGHX010000002.1"/>
</dbReference>
<proteinExistence type="predicted"/>
<protein>
    <submittedName>
        <fullName evidence="2">Uncharacterized protein</fullName>
    </submittedName>
</protein>